<accession>A0A7J0GY37</accession>
<name>A0A7J0GY37_9ERIC</name>
<dbReference type="EMBL" id="BJWL01000025">
    <property type="protein sequence ID" value="GFZ15739.1"/>
    <property type="molecule type" value="Genomic_DNA"/>
</dbReference>
<evidence type="ECO:0000256" key="2">
    <source>
        <dbReference type="SAM" id="MobiDB-lite"/>
    </source>
</evidence>
<feature type="region of interest" description="Disordered" evidence="2">
    <location>
        <begin position="98"/>
        <end position="119"/>
    </location>
</feature>
<protein>
    <submittedName>
        <fullName evidence="3">Uncharacterized protein</fullName>
    </submittedName>
</protein>
<evidence type="ECO:0000256" key="1">
    <source>
        <dbReference type="SAM" id="Coils"/>
    </source>
</evidence>
<reference evidence="3 4" key="1">
    <citation type="submission" date="2019-07" db="EMBL/GenBank/DDBJ databases">
        <title>De Novo Assembly of kiwifruit Actinidia rufa.</title>
        <authorList>
            <person name="Sugita-Konishi S."/>
            <person name="Sato K."/>
            <person name="Mori E."/>
            <person name="Abe Y."/>
            <person name="Kisaki G."/>
            <person name="Hamano K."/>
            <person name="Suezawa K."/>
            <person name="Otani M."/>
            <person name="Fukuda T."/>
            <person name="Manabe T."/>
            <person name="Gomi K."/>
            <person name="Tabuchi M."/>
            <person name="Akimitsu K."/>
            <person name="Kataoka I."/>
        </authorList>
    </citation>
    <scope>NUCLEOTIDE SEQUENCE [LARGE SCALE GENOMIC DNA]</scope>
    <source>
        <strain evidence="4">cv. Fuchu</strain>
    </source>
</reference>
<feature type="coiled-coil region" evidence="1">
    <location>
        <begin position="252"/>
        <end position="279"/>
    </location>
</feature>
<gene>
    <name evidence="3" type="ORF">Acr_25g0001480</name>
</gene>
<organism evidence="3 4">
    <name type="scientific">Actinidia rufa</name>
    <dbReference type="NCBI Taxonomy" id="165716"/>
    <lineage>
        <taxon>Eukaryota</taxon>
        <taxon>Viridiplantae</taxon>
        <taxon>Streptophyta</taxon>
        <taxon>Embryophyta</taxon>
        <taxon>Tracheophyta</taxon>
        <taxon>Spermatophyta</taxon>
        <taxon>Magnoliopsida</taxon>
        <taxon>eudicotyledons</taxon>
        <taxon>Gunneridae</taxon>
        <taxon>Pentapetalae</taxon>
        <taxon>asterids</taxon>
        <taxon>Ericales</taxon>
        <taxon>Actinidiaceae</taxon>
        <taxon>Actinidia</taxon>
    </lineage>
</organism>
<dbReference type="Proteomes" id="UP000585474">
    <property type="component" value="Unassembled WGS sequence"/>
</dbReference>
<dbReference type="AlphaFoldDB" id="A0A7J0GY37"/>
<feature type="compositionally biased region" description="Low complexity" evidence="2">
    <location>
        <begin position="103"/>
        <end position="114"/>
    </location>
</feature>
<proteinExistence type="predicted"/>
<keyword evidence="4" id="KW-1185">Reference proteome</keyword>
<evidence type="ECO:0000313" key="3">
    <source>
        <dbReference type="EMBL" id="GFZ15739.1"/>
    </source>
</evidence>
<evidence type="ECO:0000313" key="4">
    <source>
        <dbReference type="Proteomes" id="UP000585474"/>
    </source>
</evidence>
<keyword evidence="1" id="KW-0175">Coiled coil</keyword>
<sequence length="349" mass="38355">MQISVNFVQTVLVVEALMQREELEFTAEDLLHVSSQWEFPAGKPDPFSIPRHRGYVLGRPILPLFQIRGPGPRPRSSFSEEVSDLFEGTSAELQRLLEEAEGESSGSSESSSSSWDGNEEIMAPKVRTLWKGQAPRIEPPMLPEAPDLSMLVPAEDQSITPSSMAGAGSATGNPELWAPQFTSVELGKQVTSADTSKDYETCVALGNAVMLPQDVTNHAAETTTEFGGKLVMLGAQASAFLFQRAVSTSLRLKQGTMDLKKANQKANNLEKELKLGVHMDRQSPNSQMKRSTVEIATLQWNQAQQEASDLKAFACGEVYKKLFDRAFERAGDVYERLLAELRSGIFQEG</sequence>
<comment type="caution">
    <text evidence="3">The sequence shown here is derived from an EMBL/GenBank/DDBJ whole genome shotgun (WGS) entry which is preliminary data.</text>
</comment>